<dbReference type="CDD" id="cd00161">
    <property type="entry name" value="beta-trefoil_Ricin-like"/>
    <property type="match status" value="1"/>
</dbReference>
<dbReference type="RefSeq" id="WP_173063849.1">
    <property type="nucleotide sequence ID" value="NZ_BLPF01000002.1"/>
</dbReference>
<comment type="caution">
    <text evidence="2">The sequence shown here is derived from an EMBL/GenBank/DDBJ whole genome shotgun (WGS) entry which is preliminary data.</text>
</comment>
<dbReference type="SUPFAM" id="SSF50370">
    <property type="entry name" value="Ricin B-like lectins"/>
    <property type="match status" value="1"/>
</dbReference>
<dbReference type="Proteomes" id="UP000482800">
    <property type="component" value="Unassembled WGS sequence"/>
</dbReference>
<feature type="transmembrane region" description="Helical" evidence="1">
    <location>
        <begin position="114"/>
        <end position="135"/>
    </location>
</feature>
<keyword evidence="1" id="KW-1133">Transmembrane helix</keyword>
<dbReference type="InterPro" id="IPR035992">
    <property type="entry name" value="Ricin_B-like_lectins"/>
</dbReference>
<accession>A0A6V8KHI0</accession>
<sequence>MVGVNGGLAPDHPATAPEFVAQLKRLKERSGLTFRQLEERAAANGDLLPRSTVADVLRRTGLPRPDLVAALVRACGGTPGDVAAWLAARERLAAHGDPPPAPAPPAPPRSRRTAVLVVVVAAVAVTLAASTWLVVRGARQPAAPPAPSPPAAALAAGPVRIHPARAPELCLTEGVDRSGRYGSPVAAQRPCAEAEPPVTRVEPVRDGLYFITWAHPQLGVGCLTVLLSGPGRGLLEPWDDCQPSRPIQLFHIEPSAPDRYRIRSAQGDLCLGIREGARDPGAEVVHAACTGAADQEYLIEPRS</sequence>
<organism evidence="2 3">
    <name type="scientific">Phytohabitans houttuyneae</name>
    <dbReference type="NCBI Taxonomy" id="1076126"/>
    <lineage>
        <taxon>Bacteria</taxon>
        <taxon>Bacillati</taxon>
        <taxon>Actinomycetota</taxon>
        <taxon>Actinomycetes</taxon>
        <taxon>Micromonosporales</taxon>
        <taxon>Micromonosporaceae</taxon>
    </lineage>
</organism>
<evidence type="ECO:0000256" key="1">
    <source>
        <dbReference type="SAM" id="Phobius"/>
    </source>
</evidence>
<proteinExistence type="predicted"/>
<dbReference type="AlphaFoldDB" id="A0A6V8KHI0"/>
<keyword evidence="1" id="KW-0812">Transmembrane</keyword>
<dbReference type="Gene3D" id="2.80.10.50">
    <property type="match status" value="1"/>
</dbReference>
<dbReference type="Pfam" id="PF13560">
    <property type="entry name" value="HTH_31"/>
    <property type="match status" value="1"/>
</dbReference>
<protein>
    <submittedName>
        <fullName evidence="2">Uncharacterized protein</fullName>
    </submittedName>
</protein>
<dbReference type="EMBL" id="BLPF01000002">
    <property type="protein sequence ID" value="GFJ82840.1"/>
    <property type="molecule type" value="Genomic_DNA"/>
</dbReference>
<gene>
    <name evidence="2" type="ORF">Phou_070200</name>
</gene>
<dbReference type="InterPro" id="IPR001387">
    <property type="entry name" value="Cro/C1-type_HTH"/>
</dbReference>
<dbReference type="CDD" id="cd00093">
    <property type="entry name" value="HTH_XRE"/>
    <property type="match status" value="1"/>
</dbReference>
<keyword evidence="3" id="KW-1185">Reference proteome</keyword>
<reference evidence="2 3" key="1">
    <citation type="submission" date="2020-03" db="EMBL/GenBank/DDBJ databases">
        <title>Whole genome shotgun sequence of Phytohabitans houttuyneae NBRC 108639.</title>
        <authorList>
            <person name="Komaki H."/>
            <person name="Tamura T."/>
        </authorList>
    </citation>
    <scope>NUCLEOTIDE SEQUENCE [LARGE SCALE GENOMIC DNA]</scope>
    <source>
        <strain evidence="2 3">NBRC 108639</strain>
    </source>
</reference>
<evidence type="ECO:0000313" key="2">
    <source>
        <dbReference type="EMBL" id="GFJ82840.1"/>
    </source>
</evidence>
<name>A0A6V8KHI0_9ACTN</name>
<keyword evidence="1" id="KW-0472">Membrane</keyword>
<reference evidence="2 3" key="2">
    <citation type="submission" date="2020-03" db="EMBL/GenBank/DDBJ databases">
        <authorList>
            <person name="Ichikawa N."/>
            <person name="Kimura A."/>
            <person name="Kitahashi Y."/>
            <person name="Uohara A."/>
        </authorList>
    </citation>
    <scope>NUCLEOTIDE SEQUENCE [LARGE SCALE GENOMIC DNA]</scope>
    <source>
        <strain evidence="2 3">NBRC 108639</strain>
    </source>
</reference>
<evidence type="ECO:0000313" key="3">
    <source>
        <dbReference type="Proteomes" id="UP000482800"/>
    </source>
</evidence>